<dbReference type="EMBL" id="CAJVPI010000219">
    <property type="protein sequence ID" value="CAG8502898.1"/>
    <property type="molecule type" value="Genomic_DNA"/>
</dbReference>
<evidence type="ECO:0000313" key="2">
    <source>
        <dbReference type="EMBL" id="CAG8502898.1"/>
    </source>
</evidence>
<keyword evidence="1" id="KW-0472">Membrane</keyword>
<reference evidence="2" key="1">
    <citation type="submission" date="2021-06" db="EMBL/GenBank/DDBJ databases">
        <authorList>
            <person name="Kallberg Y."/>
            <person name="Tangrot J."/>
            <person name="Rosling A."/>
        </authorList>
    </citation>
    <scope>NUCLEOTIDE SEQUENCE</scope>
    <source>
        <strain evidence="2">BR232B</strain>
    </source>
</reference>
<protein>
    <submittedName>
        <fullName evidence="2">4463_t:CDS:1</fullName>
    </submittedName>
</protein>
<accession>A0A9N8ZPI7</accession>
<feature type="transmembrane region" description="Helical" evidence="1">
    <location>
        <begin position="20"/>
        <end position="41"/>
    </location>
</feature>
<evidence type="ECO:0000256" key="1">
    <source>
        <dbReference type="SAM" id="Phobius"/>
    </source>
</evidence>
<comment type="caution">
    <text evidence="2">The sequence shown here is derived from an EMBL/GenBank/DDBJ whole genome shotgun (WGS) entry which is preliminary data.</text>
</comment>
<dbReference type="Proteomes" id="UP000789739">
    <property type="component" value="Unassembled WGS sequence"/>
</dbReference>
<dbReference type="OrthoDB" id="2389131at2759"/>
<organism evidence="2 3">
    <name type="scientific">Paraglomus brasilianum</name>
    <dbReference type="NCBI Taxonomy" id="144538"/>
    <lineage>
        <taxon>Eukaryota</taxon>
        <taxon>Fungi</taxon>
        <taxon>Fungi incertae sedis</taxon>
        <taxon>Mucoromycota</taxon>
        <taxon>Glomeromycotina</taxon>
        <taxon>Glomeromycetes</taxon>
        <taxon>Paraglomerales</taxon>
        <taxon>Paraglomeraceae</taxon>
        <taxon>Paraglomus</taxon>
    </lineage>
</organism>
<keyword evidence="3" id="KW-1185">Reference proteome</keyword>
<name>A0A9N8ZPI7_9GLOM</name>
<gene>
    <name evidence="2" type="ORF">PBRASI_LOCUS2703</name>
</gene>
<evidence type="ECO:0000313" key="3">
    <source>
        <dbReference type="Proteomes" id="UP000789739"/>
    </source>
</evidence>
<proteinExistence type="predicted"/>
<dbReference type="AlphaFoldDB" id="A0A9N8ZPI7"/>
<keyword evidence="1" id="KW-0812">Transmembrane</keyword>
<keyword evidence="1" id="KW-1133">Transmembrane helix</keyword>
<sequence length="120" mass="13148">MLGNLVSEEWGQFISELSFADVTVAIPAILVIYAVTPSVLYTMRHRSSRGGWYIPPKPLNESSSVQAKLFLLNSLAVLFTVKYIAQYTFGHSAPEVFVTGTLLTVVGKSINETEAHAKSE</sequence>